<name>A0A175RIV9_9MICO</name>
<dbReference type="PATRIC" id="fig|33881.3.peg.3269"/>
<proteinExistence type="predicted"/>
<dbReference type="Proteomes" id="UP000078252">
    <property type="component" value="Unassembled WGS sequence"/>
</dbReference>
<dbReference type="STRING" id="33881.NS184_14015"/>
<evidence type="ECO:0000313" key="1">
    <source>
        <dbReference type="EMBL" id="KTR03378.1"/>
    </source>
</evidence>
<comment type="caution">
    <text evidence="1">The sequence shown here is derived from an EMBL/GenBank/DDBJ whole genome shotgun (WGS) entry which is preliminary data.</text>
</comment>
<dbReference type="AlphaFoldDB" id="A0A175RIV9"/>
<dbReference type="EMBL" id="LDQC01000083">
    <property type="protein sequence ID" value="KTR03378.1"/>
    <property type="molecule type" value="Genomic_DNA"/>
</dbReference>
<gene>
    <name evidence="1" type="ORF">NS184_14015</name>
</gene>
<evidence type="ECO:0008006" key="3">
    <source>
        <dbReference type="Google" id="ProtNLM"/>
    </source>
</evidence>
<evidence type="ECO:0000313" key="2">
    <source>
        <dbReference type="Proteomes" id="UP000078252"/>
    </source>
</evidence>
<protein>
    <recommendedName>
        <fullName evidence="3">AbiEi antitoxin C-terminal domain-containing protein</fullName>
    </recommendedName>
</protein>
<accession>A0A175RIV9</accession>
<reference evidence="1 2" key="1">
    <citation type="journal article" date="2016" name="Front. Microbiol.">
        <title>Genomic Resource of Rice Seed Associated Bacteria.</title>
        <authorList>
            <person name="Midha S."/>
            <person name="Bansal K."/>
            <person name="Sharma S."/>
            <person name="Kumar N."/>
            <person name="Patil P.P."/>
            <person name="Chaudhry V."/>
            <person name="Patil P.B."/>
        </authorList>
    </citation>
    <scope>NUCLEOTIDE SEQUENCE [LARGE SCALE GENOMIC DNA]</scope>
    <source>
        <strain evidence="1 2">NS184</strain>
    </source>
</reference>
<dbReference type="OrthoDB" id="5517693at2"/>
<dbReference type="RefSeq" id="WP_058726710.1">
    <property type="nucleotide sequence ID" value="NZ_LDQC01000083.1"/>
</dbReference>
<organism evidence="1 2">
    <name type="scientific">Curtobacterium luteum</name>
    <dbReference type="NCBI Taxonomy" id="33881"/>
    <lineage>
        <taxon>Bacteria</taxon>
        <taxon>Bacillati</taxon>
        <taxon>Actinomycetota</taxon>
        <taxon>Actinomycetes</taxon>
        <taxon>Micrococcales</taxon>
        <taxon>Microbacteriaceae</taxon>
        <taxon>Curtobacterium</taxon>
    </lineage>
</organism>
<sequence length="311" mass="34110">MSVPHLIVAHPDPAAARKQQRDVRSGALLRVAHGVFVTRAEWETATTWEQHIARAAAVQLRSPGSIVSHASAVIVHRLPWIRPVPDRVTLLVPGRATAQRTRFADKVATTGRELDTVSVDGVDVTDPATTAVDVALRYDRGRALMVADAVLRRGWPEELLAGRAAARPNVRASRRLRDVLKLASPLSESAGESITHLAMHDLGLPAPVQQQAFRDQAGLIGRVDFWFPDHGVVVEFDGLVKYRDASHRSGRSAEEVVIDEKLREDRLRAVPDVRHVVRPVWRDVMPGGRLPTMLSATGLPVARGITATLPW</sequence>